<reference evidence="3" key="1">
    <citation type="journal article" date="2016" name="Front. Microbiol.">
        <title>Complete Genome Sequence of Clostridium estertheticum DSM 8809, a Microbe Identified in Spoiled Vacuum Packed Beef.</title>
        <authorList>
            <person name="Yu Z."/>
            <person name="Gunn L."/>
            <person name="Brennan E."/>
            <person name="Reid R."/>
            <person name="Wall P.G."/>
            <person name="Gaora O.P."/>
            <person name="Hurley D."/>
            <person name="Bolton D."/>
            <person name="Fanning S."/>
        </authorList>
    </citation>
    <scope>NUCLEOTIDE SEQUENCE [LARGE SCALE GENOMIC DNA]</scope>
    <source>
        <strain evidence="3">DSM 8809</strain>
    </source>
</reference>
<feature type="transmembrane region" description="Helical" evidence="1">
    <location>
        <begin position="89"/>
        <end position="111"/>
    </location>
</feature>
<protein>
    <submittedName>
        <fullName evidence="2">Uncharacterized protein</fullName>
    </submittedName>
</protein>
<sequence length="311" mass="36422">MDTFNAYIKELLDERGINECDKKDLEFEIRDHLMLLENEYLNKGLSEKDAIKLSIRDFGESNFIGNSIKKNLPSHNKYIDFTIKERIQYLLSMFLVYFIFIFILSYVTFFSQIFDSIFYYIDMAIVVTLTSFIFVNKKVNNNKNKVKNIISINIQFFIIEKVFMSLFILIVRSITTGVYNFSLLNTYIFNWIYILSFILLTSCSVIITKYVMNKVTLNLKNNYNTTITSTFLFIASILFIIMYILIPNRFYVLRKIIIGILGSDITNVSKNIFFMVINNNLVIPNIGLVILIILCIRLILHIKKKGIESLL</sequence>
<organism evidence="2 3">
    <name type="scientific">Clostridium estertheticum subsp. estertheticum</name>
    <dbReference type="NCBI Taxonomy" id="1552"/>
    <lineage>
        <taxon>Bacteria</taxon>
        <taxon>Bacillati</taxon>
        <taxon>Bacillota</taxon>
        <taxon>Clostridia</taxon>
        <taxon>Eubacteriales</taxon>
        <taxon>Clostridiaceae</taxon>
        <taxon>Clostridium</taxon>
    </lineage>
</organism>
<dbReference type="AlphaFoldDB" id="A0A1J0GK64"/>
<name>A0A1J0GK64_9CLOT</name>
<dbReference type="EMBL" id="CP015756">
    <property type="protein sequence ID" value="APC41764.1"/>
    <property type="molecule type" value="Genomic_DNA"/>
</dbReference>
<proteinExistence type="predicted"/>
<feature type="transmembrane region" description="Helical" evidence="1">
    <location>
        <begin position="191"/>
        <end position="211"/>
    </location>
</feature>
<accession>A0A1J0GK64</accession>
<dbReference type="NCBIfam" id="NF038403">
    <property type="entry name" value="perm_prefix_1"/>
    <property type="match status" value="1"/>
</dbReference>
<feature type="transmembrane region" description="Helical" evidence="1">
    <location>
        <begin position="156"/>
        <end position="179"/>
    </location>
</feature>
<keyword evidence="1" id="KW-0472">Membrane</keyword>
<feature type="transmembrane region" description="Helical" evidence="1">
    <location>
        <begin position="223"/>
        <end position="246"/>
    </location>
</feature>
<dbReference type="STRING" id="1552.A7L45_17660"/>
<evidence type="ECO:0000313" key="3">
    <source>
        <dbReference type="Proteomes" id="UP000182569"/>
    </source>
</evidence>
<keyword evidence="1" id="KW-0812">Transmembrane</keyword>
<dbReference type="KEGG" id="ceu:A7L45_17660"/>
<feature type="transmembrane region" description="Helical" evidence="1">
    <location>
        <begin position="117"/>
        <end position="135"/>
    </location>
</feature>
<feature type="transmembrane region" description="Helical" evidence="1">
    <location>
        <begin position="281"/>
        <end position="300"/>
    </location>
</feature>
<evidence type="ECO:0000313" key="2">
    <source>
        <dbReference type="EMBL" id="APC41764.1"/>
    </source>
</evidence>
<evidence type="ECO:0000256" key="1">
    <source>
        <dbReference type="SAM" id="Phobius"/>
    </source>
</evidence>
<dbReference type="RefSeq" id="WP_071614057.1">
    <property type="nucleotide sequence ID" value="NZ_CP015756.1"/>
</dbReference>
<dbReference type="InterPro" id="IPR047928">
    <property type="entry name" value="Perm_prefix_1"/>
</dbReference>
<dbReference type="OrthoDB" id="1938237at2"/>
<keyword evidence="3" id="KW-1185">Reference proteome</keyword>
<gene>
    <name evidence="2" type="ORF">A7L45_17660</name>
</gene>
<dbReference type="Proteomes" id="UP000182569">
    <property type="component" value="Chromosome"/>
</dbReference>
<keyword evidence="1" id="KW-1133">Transmembrane helix</keyword>